<gene>
    <name evidence="1" type="ORF">HMP0721_1017</name>
</gene>
<name>E6MG84_9FIRM</name>
<dbReference type="RefSeq" id="WP_006598441.1">
    <property type="nucleotide sequence ID" value="NZ_GL622359.1"/>
</dbReference>
<dbReference type="STRING" id="887929.HMP0721_1017"/>
<proteinExistence type="predicted"/>
<dbReference type="Proteomes" id="UP000004754">
    <property type="component" value="Unassembled WGS sequence"/>
</dbReference>
<reference evidence="1 2" key="1">
    <citation type="submission" date="2010-12" db="EMBL/GenBank/DDBJ databases">
        <authorList>
            <person name="Muzny D."/>
            <person name="Qin X."/>
            <person name="Deng J."/>
            <person name="Jiang H."/>
            <person name="Liu Y."/>
            <person name="Qu J."/>
            <person name="Song X.-Z."/>
            <person name="Zhang L."/>
            <person name="Thornton R."/>
            <person name="Coyle M."/>
            <person name="Francisco L."/>
            <person name="Jackson L."/>
            <person name="Javaid M."/>
            <person name="Korchina V."/>
            <person name="Kovar C."/>
            <person name="Mata R."/>
            <person name="Mathew T."/>
            <person name="Ngo R."/>
            <person name="Nguyen L."/>
            <person name="Nguyen N."/>
            <person name="Okwuonu G."/>
            <person name="Ongeri F."/>
            <person name="Pham C."/>
            <person name="Simmons D."/>
            <person name="Wilczek-Boney K."/>
            <person name="Hale W."/>
            <person name="Jakkamsetti A."/>
            <person name="Pham P."/>
            <person name="Ruth R."/>
            <person name="San Lucas F."/>
            <person name="Warren J."/>
            <person name="Zhang J."/>
            <person name="Zhao Z."/>
            <person name="Zhou C."/>
            <person name="Zhu D."/>
            <person name="Lee S."/>
            <person name="Bess C."/>
            <person name="Blankenburg K."/>
            <person name="Forbes L."/>
            <person name="Fu Q."/>
            <person name="Gubbala S."/>
            <person name="Hirani K."/>
            <person name="Jayaseelan J.C."/>
            <person name="Lara F."/>
            <person name="Munidasa M."/>
            <person name="Palculict T."/>
            <person name="Patil S."/>
            <person name="Pu L.-L."/>
            <person name="Saada N."/>
            <person name="Tang L."/>
            <person name="Weissenberger G."/>
            <person name="Zhu Y."/>
            <person name="Hemphill L."/>
            <person name="Shang Y."/>
            <person name="Youmans B."/>
            <person name="Ayvaz T."/>
            <person name="Ross M."/>
            <person name="Santibanez J."/>
            <person name="Aqrawi P."/>
            <person name="Gross S."/>
            <person name="Joshi V."/>
            <person name="Fowler G."/>
            <person name="Nazareth L."/>
            <person name="Reid J."/>
            <person name="Worley K."/>
            <person name="Petrosino J."/>
            <person name="Highlander S."/>
            <person name="Gibbs R."/>
        </authorList>
    </citation>
    <scope>NUCLEOTIDE SEQUENCE [LARGE SCALE GENOMIC DNA]</scope>
    <source>
        <strain evidence="1 2">ATCC 23263</strain>
    </source>
</reference>
<keyword evidence="2" id="KW-1185">Reference proteome</keyword>
<protein>
    <submittedName>
        <fullName evidence="1">Uncharacterized protein</fullName>
    </submittedName>
</protein>
<accession>E6MG84</accession>
<organism evidence="1 2">
    <name type="scientific">Pseudoramibacter alactolyticus ATCC 23263</name>
    <dbReference type="NCBI Taxonomy" id="887929"/>
    <lineage>
        <taxon>Bacteria</taxon>
        <taxon>Bacillati</taxon>
        <taxon>Bacillota</taxon>
        <taxon>Clostridia</taxon>
        <taxon>Eubacteriales</taxon>
        <taxon>Eubacteriaceae</taxon>
        <taxon>Pseudoramibacter</taxon>
    </lineage>
</organism>
<evidence type="ECO:0000313" key="1">
    <source>
        <dbReference type="EMBL" id="EFV01624.1"/>
    </source>
</evidence>
<dbReference type="EMBL" id="AEQN01000016">
    <property type="protein sequence ID" value="EFV01624.1"/>
    <property type="molecule type" value="Genomic_DNA"/>
</dbReference>
<comment type="caution">
    <text evidence="1">The sequence shown here is derived from an EMBL/GenBank/DDBJ whole genome shotgun (WGS) entry which is preliminary data.</text>
</comment>
<dbReference type="HOGENOM" id="CLU_2772706_0_0_9"/>
<evidence type="ECO:0000313" key="2">
    <source>
        <dbReference type="Proteomes" id="UP000004754"/>
    </source>
</evidence>
<sequence length="69" mass="7807">MRSNISETLCWQGGVTLDGKRYAIFSNAEHQLRIMAIVDIDDGGERHEVLEPVADAPLIARIKSKWQQQ</sequence>
<dbReference type="AlphaFoldDB" id="E6MG84"/>